<accession>A0A383VG17</accession>
<evidence type="ECO:0000256" key="1">
    <source>
        <dbReference type="ARBA" id="ARBA00004141"/>
    </source>
</evidence>
<gene>
    <name evidence="5" type="ORF">BQ4739_LOCUS4234</name>
</gene>
<dbReference type="InterPro" id="IPR008253">
    <property type="entry name" value="Marvel"/>
</dbReference>
<dbReference type="GO" id="GO:0016020">
    <property type="term" value="C:membrane"/>
    <property type="evidence" value="ECO:0007669"/>
    <property type="project" value="UniProtKB-SubCell"/>
</dbReference>
<reference evidence="5 6" key="1">
    <citation type="submission" date="2016-10" db="EMBL/GenBank/DDBJ databases">
        <authorList>
            <person name="Cai Z."/>
        </authorList>
    </citation>
    <scope>NUCLEOTIDE SEQUENCE [LARGE SCALE GENOMIC DNA]</scope>
</reference>
<sequence>MDAPAKPTKPAPRPRPILAFVARVLQVVFCLACLACAAHWAKTWAPYRTTTFQVYAILQSVNFAIFISFFGILLSSFLLFAPRITPKLAEDLPGLVDLLISGIWSIFFLSMGSSIAAWGACKASSLCLAWKGTVGLGFLLFVLYAITAVLAALDLRDQLSALKEAAAPPAPTQAPLPTKKSSDKIPSRPASVAGSHTGSHSGSEAV</sequence>
<dbReference type="EMBL" id="FNXT01000337">
    <property type="protein sequence ID" value="SZX63682.1"/>
    <property type="molecule type" value="Genomic_DNA"/>
</dbReference>
<evidence type="ECO:0000256" key="3">
    <source>
        <dbReference type="ARBA" id="ARBA00022989"/>
    </source>
</evidence>
<dbReference type="Pfam" id="PF01284">
    <property type="entry name" value="MARVEL"/>
    <property type="match status" value="1"/>
</dbReference>
<protein>
    <submittedName>
        <fullName evidence="5">Uncharacterized protein</fullName>
    </submittedName>
</protein>
<dbReference type="AlphaFoldDB" id="A0A383VG17"/>
<evidence type="ECO:0000313" key="6">
    <source>
        <dbReference type="Proteomes" id="UP000256970"/>
    </source>
</evidence>
<evidence type="ECO:0000256" key="4">
    <source>
        <dbReference type="ARBA" id="ARBA00023136"/>
    </source>
</evidence>
<keyword evidence="4" id="KW-0472">Membrane</keyword>
<dbReference type="Proteomes" id="UP000256970">
    <property type="component" value="Unassembled WGS sequence"/>
</dbReference>
<comment type="subcellular location">
    <subcellularLocation>
        <location evidence="1">Membrane</location>
        <topology evidence="1">Multi-pass membrane protein</topology>
    </subcellularLocation>
</comment>
<keyword evidence="2" id="KW-0812">Transmembrane</keyword>
<evidence type="ECO:0000313" key="5">
    <source>
        <dbReference type="EMBL" id="SZX63682.1"/>
    </source>
</evidence>
<keyword evidence="3" id="KW-1133">Transmembrane helix</keyword>
<evidence type="ECO:0000256" key="2">
    <source>
        <dbReference type="ARBA" id="ARBA00022692"/>
    </source>
</evidence>
<organism evidence="5 6">
    <name type="scientific">Tetradesmus obliquus</name>
    <name type="common">Green alga</name>
    <name type="synonym">Acutodesmus obliquus</name>
    <dbReference type="NCBI Taxonomy" id="3088"/>
    <lineage>
        <taxon>Eukaryota</taxon>
        <taxon>Viridiplantae</taxon>
        <taxon>Chlorophyta</taxon>
        <taxon>core chlorophytes</taxon>
        <taxon>Chlorophyceae</taxon>
        <taxon>CS clade</taxon>
        <taxon>Sphaeropleales</taxon>
        <taxon>Scenedesmaceae</taxon>
        <taxon>Tetradesmus</taxon>
    </lineage>
</organism>
<name>A0A383VG17_TETOB</name>
<proteinExistence type="predicted"/>
<keyword evidence="6" id="KW-1185">Reference proteome</keyword>